<name>A0A084R344_STAC4</name>
<evidence type="ECO:0000313" key="11">
    <source>
        <dbReference type="EMBL" id="KFA70629.1"/>
    </source>
</evidence>
<dbReference type="GO" id="GO:0005737">
    <property type="term" value="C:cytoplasm"/>
    <property type="evidence" value="ECO:0007669"/>
    <property type="project" value="TreeGrafter"/>
</dbReference>
<dbReference type="InterPro" id="IPR003140">
    <property type="entry name" value="PLipase/COase/thioEstase"/>
</dbReference>
<dbReference type="InParanoid" id="A0A084R344"/>
<dbReference type="Proteomes" id="UP000028524">
    <property type="component" value="Unassembled WGS sequence"/>
</dbReference>
<keyword evidence="6" id="KW-0443">Lipid metabolism</keyword>
<gene>
    <name evidence="11" type="ORF">S40285_08862</name>
</gene>
<dbReference type="FunCoup" id="A0A084R344">
    <property type="interactions" value="473"/>
</dbReference>
<evidence type="ECO:0000256" key="6">
    <source>
        <dbReference type="ARBA" id="ARBA00022832"/>
    </source>
</evidence>
<evidence type="ECO:0000256" key="3">
    <source>
        <dbReference type="ARBA" id="ARBA00014923"/>
    </source>
</evidence>
<organism evidence="11 12">
    <name type="scientific">Stachybotrys chlorohalonatus (strain IBT 40285)</name>
    <dbReference type="NCBI Taxonomy" id="1283841"/>
    <lineage>
        <taxon>Eukaryota</taxon>
        <taxon>Fungi</taxon>
        <taxon>Dikarya</taxon>
        <taxon>Ascomycota</taxon>
        <taxon>Pezizomycotina</taxon>
        <taxon>Sordariomycetes</taxon>
        <taxon>Hypocreomycetidae</taxon>
        <taxon>Hypocreales</taxon>
        <taxon>Stachybotryaceae</taxon>
        <taxon>Stachybotrys</taxon>
    </lineage>
</organism>
<dbReference type="GO" id="GO:0052689">
    <property type="term" value="F:carboxylic ester hydrolase activity"/>
    <property type="evidence" value="ECO:0007669"/>
    <property type="project" value="UniProtKB-KW"/>
</dbReference>
<protein>
    <recommendedName>
        <fullName evidence="3">Acyl-protein thioesterase 1</fullName>
        <ecNumber evidence="2">3.1.2.22</ecNumber>
    </recommendedName>
    <alternativeName>
        <fullName evidence="8">Palmitoyl-protein hydrolase</fullName>
    </alternativeName>
</protein>
<evidence type="ECO:0000256" key="1">
    <source>
        <dbReference type="ARBA" id="ARBA00006499"/>
    </source>
</evidence>
<dbReference type="GO" id="GO:0006631">
    <property type="term" value="P:fatty acid metabolic process"/>
    <property type="evidence" value="ECO:0007669"/>
    <property type="project" value="UniProtKB-KW"/>
</dbReference>
<dbReference type="EMBL" id="KL659161">
    <property type="protein sequence ID" value="KFA70629.1"/>
    <property type="molecule type" value="Genomic_DNA"/>
</dbReference>
<comment type="catalytic activity">
    <reaction evidence="9">
        <text>S-hexadecanoyl-L-cysteinyl-[protein] + H2O = L-cysteinyl-[protein] + hexadecanoate + H(+)</text>
        <dbReference type="Rhea" id="RHEA:19233"/>
        <dbReference type="Rhea" id="RHEA-COMP:10131"/>
        <dbReference type="Rhea" id="RHEA-COMP:11032"/>
        <dbReference type="ChEBI" id="CHEBI:7896"/>
        <dbReference type="ChEBI" id="CHEBI:15377"/>
        <dbReference type="ChEBI" id="CHEBI:15378"/>
        <dbReference type="ChEBI" id="CHEBI:29950"/>
        <dbReference type="ChEBI" id="CHEBI:74151"/>
        <dbReference type="EC" id="3.1.2.22"/>
    </reaction>
</comment>
<dbReference type="SUPFAM" id="SSF53474">
    <property type="entry name" value="alpha/beta-Hydrolases"/>
    <property type="match status" value="1"/>
</dbReference>
<reference evidence="11 12" key="1">
    <citation type="journal article" date="2014" name="BMC Genomics">
        <title>Comparative genome sequencing reveals chemotype-specific gene clusters in the toxigenic black mold Stachybotrys.</title>
        <authorList>
            <person name="Semeiks J."/>
            <person name="Borek D."/>
            <person name="Otwinowski Z."/>
            <person name="Grishin N.V."/>
        </authorList>
    </citation>
    <scope>NUCLEOTIDE SEQUENCE [LARGE SCALE GENOMIC DNA]</scope>
    <source>
        <strain evidence="11 12">IBT 40285</strain>
    </source>
</reference>
<dbReference type="OrthoDB" id="2418081at2759"/>
<comment type="similarity">
    <text evidence="1">Belongs to the AB hydrolase superfamily. AB hydrolase 2 family.</text>
</comment>
<proteinExistence type="inferred from homology"/>
<evidence type="ECO:0000256" key="7">
    <source>
        <dbReference type="ARBA" id="ARBA00029392"/>
    </source>
</evidence>
<evidence type="ECO:0000256" key="8">
    <source>
        <dbReference type="ARBA" id="ARBA00031195"/>
    </source>
</evidence>
<evidence type="ECO:0000256" key="9">
    <source>
        <dbReference type="ARBA" id="ARBA00047337"/>
    </source>
</evidence>
<keyword evidence="4" id="KW-0719">Serine esterase</keyword>
<dbReference type="EC" id="3.1.2.22" evidence="2"/>
<keyword evidence="6" id="KW-0276">Fatty acid metabolism</keyword>
<dbReference type="PANTHER" id="PTHR10655">
    <property type="entry name" value="LYSOPHOSPHOLIPASE-RELATED"/>
    <property type="match status" value="1"/>
</dbReference>
<evidence type="ECO:0000256" key="4">
    <source>
        <dbReference type="ARBA" id="ARBA00022487"/>
    </source>
</evidence>
<dbReference type="GO" id="GO:0008474">
    <property type="term" value="F:palmitoyl-(protein) hydrolase activity"/>
    <property type="evidence" value="ECO:0007669"/>
    <property type="project" value="UniProtKB-EC"/>
</dbReference>
<dbReference type="STRING" id="1283841.A0A084R344"/>
<keyword evidence="5" id="KW-0378">Hydrolase</keyword>
<evidence type="ECO:0000313" key="12">
    <source>
        <dbReference type="Proteomes" id="UP000028524"/>
    </source>
</evidence>
<dbReference type="AlphaFoldDB" id="A0A084R344"/>
<keyword evidence="12" id="KW-1185">Reference proteome</keyword>
<evidence type="ECO:0000256" key="5">
    <source>
        <dbReference type="ARBA" id="ARBA00022801"/>
    </source>
</evidence>
<comment type="function">
    <text evidence="7">Hydrolyzes fatty acids from S-acylated cysteine residues in proteins with a strong preference for palmitoylated G-alpha proteins over other acyl substrates. Mediates the deacylation of G-alpha proteins such as GPA1 in vivo, but has weak or no activity toward palmitoylated Ras proteins. Has weak lysophospholipase activity in vitro; however such activity may not exist in vivo.</text>
</comment>
<feature type="domain" description="Phospholipase/carboxylesterase/thioesterase" evidence="10">
    <location>
        <begin position="12"/>
        <end position="233"/>
    </location>
</feature>
<sequence length="240" mass="25943">MASSLRRTAPLILPAAGRHTATVIFVHGLGDTGHGWVSTVDHWRSRNHLNEVKFVLPHAPHIPISVNGGMQMPGWFDLKTLGTTLEQARMQAPDEDAPGILASRAYIHSLVQDEVSNGIPSERVVLGGFSQGGAISIFAGLTAPFKLAGIIGLSSWLLLGPGFRDHVPSGDINKPTPVLMGQGDEDPLVRYEWANETQKTLSAWGYDVTLKTYRGMGHSTCLEEFDEVEAFLASRLPAQG</sequence>
<dbReference type="Gene3D" id="3.40.50.1820">
    <property type="entry name" value="alpha/beta hydrolase"/>
    <property type="match status" value="1"/>
</dbReference>
<dbReference type="InterPro" id="IPR029058">
    <property type="entry name" value="AB_hydrolase_fold"/>
</dbReference>
<dbReference type="HOGENOM" id="CLU_049413_3_8_1"/>
<accession>A0A084R344</accession>
<dbReference type="InterPro" id="IPR050565">
    <property type="entry name" value="LYPA1-2/EST-like"/>
</dbReference>
<dbReference type="Pfam" id="PF02230">
    <property type="entry name" value="Abhydrolase_2"/>
    <property type="match status" value="1"/>
</dbReference>
<evidence type="ECO:0000256" key="2">
    <source>
        <dbReference type="ARBA" id="ARBA00012423"/>
    </source>
</evidence>
<dbReference type="PANTHER" id="PTHR10655:SF17">
    <property type="entry name" value="LYSOPHOSPHOLIPASE-LIKE PROTEIN 1"/>
    <property type="match status" value="1"/>
</dbReference>
<evidence type="ECO:0000259" key="10">
    <source>
        <dbReference type="Pfam" id="PF02230"/>
    </source>
</evidence>
<dbReference type="OMA" id="WYDILAM"/>